<gene>
    <name evidence="2" type="ORF">E1298_25170</name>
</gene>
<dbReference type="Proteomes" id="UP000294513">
    <property type="component" value="Unassembled WGS sequence"/>
</dbReference>
<keyword evidence="3" id="KW-1185">Reference proteome</keyword>
<sequence>MTITPHTPRGNDTAKPSALDELRAAYHDQLTRLATERDEARRQARRAKAEADVARADLASLKSRVHELLTAASRHLPDLPALEAPAAPARTALPAAAPDATRDASREAARDASREAAHKGTERRSARGSKRRPIRAA</sequence>
<dbReference type="OrthoDB" id="3483750at2"/>
<evidence type="ECO:0000313" key="3">
    <source>
        <dbReference type="Proteomes" id="UP000294513"/>
    </source>
</evidence>
<feature type="region of interest" description="Disordered" evidence="1">
    <location>
        <begin position="73"/>
        <end position="137"/>
    </location>
</feature>
<dbReference type="RefSeq" id="WP_131897380.1">
    <property type="nucleotide sequence ID" value="NZ_SMKU01000146.1"/>
</dbReference>
<evidence type="ECO:0000256" key="1">
    <source>
        <dbReference type="SAM" id="MobiDB-lite"/>
    </source>
</evidence>
<feature type="compositionally biased region" description="Low complexity" evidence="1">
    <location>
        <begin position="78"/>
        <end position="99"/>
    </location>
</feature>
<proteinExistence type="predicted"/>
<dbReference type="AlphaFoldDB" id="A0A4R5B4S4"/>
<accession>A0A4R5B4S4</accession>
<name>A0A4R5B4S4_9ACTN</name>
<feature type="compositionally biased region" description="Basic residues" evidence="1">
    <location>
        <begin position="126"/>
        <end position="137"/>
    </location>
</feature>
<comment type="caution">
    <text evidence="2">The sequence shown here is derived from an EMBL/GenBank/DDBJ whole genome shotgun (WGS) entry which is preliminary data.</text>
</comment>
<feature type="compositionally biased region" description="Basic and acidic residues" evidence="1">
    <location>
        <begin position="100"/>
        <end position="125"/>
    </location>
</feature>
<organism evidence="2 3">
    <name type="scientific">Actinomadura rubrisoli</name>
    <dbReference type="NCBI Taxonomy" id="2530368"/>
    <lineage>
        <taxon>Bacteria</taxon>
        <taxon>Bacillati</taxon>
        <taxon>Actinomycetota</taxon>
        <taxon>Actinomycetes</taxon>
        <taxon>Streptosporangiales</taxon>
        <taxon>Thermomonosporaceae</taxon>
        <taxon>Actinomadura</taxon>
    </lineage>
</organism>
<evidence type="ECO:0000313" key="2">
    <source>
        <dbReference type="EMBL" id="TDD80841.1"/>
    </source>
</evidence>
<protein>
    <submittedName>
        <fullName evidence="2">Uncharacterized protein</fullName>
    </submittedName>
</protein>
<dbReference type="EMBL" id="SMKU01000146">
    <property type="protein sequence ID" value="TDD80841.1"/>
    <property type="molecule type" value="Genomic_DNA"/>
</dbReference>
<reference evidence="2 3" key="1">
    <citation type="submission" date="2019-03" db="EMBL/GenBank/DDBJ databases">
        <title>Draft genome sequences of novel Actinobacteria.</title>
        <authorList>
            <person name="Sahin N."/>
            <person name="Ay H."/>
            <person name="Saygin H."/>
        </authorList>
    </citation>
    <scope>NUCLEOTIDE SEQUENCE [LARGE SCALE GENOMIC DNA]</scope>
    <source>
        <strain evidence="2 3">H3C3</strain>
    </source>
</reference>
<feature type="region of interest" description="Disordered" evidence="1">
    <location>
        <begin position="33"/>
        <end position="53"/>
    </location>
</feature>